<comment type="subcellular location">
    <subcellularLocation>
        <location evidence="1">Nucleus</location>
    </subcellularLocation>
</comment>
<feature type="domain" description="C2H2-type" evidence="12">
    <location>
        <begin position="114"/>
        <end position="141"/>
    </location>
</feature>
<accession>A0AAV4VWU5</accession>
<feature type="domain" description="C2H2-type" evidence="12">
    <location>
        <begin position="58"/>
        <end position="81"/>
    </location>
</feature>
<dbReference type="Pfam" id="PF00096">
    <property type="entry name" value="zf-C2H2"/>
    <property type="match status" value="1"/>
</dbReference>
<evidence type="ECO:0000256" key="9">
    <source>
        <dbReference type="ARBA" id="ARBA00023242"/>
    </source>
</evidence>
<evidence type="ECO:0000256" key="7">
    <source>
        <dbReference type="ARBA" id="ARBA00023015"/>
    </source>
</evidence>
<evidence type="ECO:0000256" key="1">
    <source>
        <dbReference type="ARBA" id="ARBA00004123"/>
    </source>
</evidence>
<evidence type="ECO:0000256" key="8">
    <source>
        <dbReference type="ARBA" id="ARBA00023163"/>
    </source>
</evidence>
<dbReference type="FunFam" id="3.30.160.60:FF:000446">
    <property type="entry name" value="Zinc finger protein"/>
    <property type="match status" value="2"/>
</dbReference>
<dbReference type="GO" id="GO:0005634">
    <property type="term" value="C:nucleus"/>
    <property type="evidence" value="ECO:0007669"/>
    <property type="project" value="UniProtKB-SubCell"/>
</dbReference>
<feature type="domain" description="C2H2-type" evidence="12">
    <location>
        <begin position="3"/>
        <end position="30"/>
    </location>
</feature>
<dbReference type="FunFam" id="3.30.160.60:FF:000761">
    <property type="entry name" value="Zinc finger protein 449"/>
    <property type="match status" value="1"/>
</dbReference>
<dbReference type="PANTHER" id="PTHR24388">
    <property type="entry name" value="ZINC FINGER PROTEIN"/>
    <property type="match status" value="1"/>
</dbReference>
<evidence type="ECO:0000256" key="4">
    <source>
        <dbReference type="ARBA" id="ARBA00022737"/>
    </source>
</evidence>
<dbReference type="InterPro" id="IPR050527">
    <property type="entry name" value="Snail/Krueppel_Znf"/>
</dbReference>
<evidence type="ECO:0000313" key="14">
    <source>
        <dbReference type="Proteomes" id="UP001054945"/>
    </source>
</evidence>
<evidence type="ECO:0000256" key="3">
    <source>
        <dbReference type="ARBA" id="ARBA00022723"/>
    </source>
</evidence>
<evidence type="ECO:0000259" key="12">
    <source>
        <dbReference type="PROSITE" id="PS50157"/>
    </source>
</evidence>
<keyword evidence="3" id="KW-0479">Metal-binding</keyword>
<dbReference type="GO" id="GO:0000978">
    <property type="term" value="F:RNA polymerase II cis-regulatory region sequence-specific DNA binding"/>
    <property type="evidence" value="ECO:0007669"/>
    <property type="project" value="TreeGrafter"/>
</dbReference>
<gene>
    <name evidence="13" type="ORF">CEXT_344531</name>
</gene>
<dbReference type="AlphaFoldDB" id="A0AAV4VWU5"/>
<evidence type="ECO:0000256" key="6">
    <source>
        <dbReference type="ARBA" id="ARBA00022833"/>
    </source>
</evidence>
<dbReference type="InterPro" id="IPR013087">
    <property type="entry name" value="Znf_C2H2_type"/>
</dbReference>
<dbReference type="SUPFAM" id="SSF57667">
    <property type="entry name" value="beta-beta-alpha zinc fingers"/>
    <property type="match status" value="2"/>
</dbReference>
<evidence type="ECO:0000256" key="10">
    <source>
        <dbReference type="ARBA" id="ARBA00037948"/>
    </source>
</evidence>
<keyword evidence="7" id="KW-0805">Transcription regulation</keyword>
<comment type="similarity">
    <text evidence="10">Belongs to the snail C2H2-type zinc-finger protein family.</text>
</comment>
<proteinExistence type="inferred from homology"/>
<dbReference type="Proteomes" id="UP001054945">
    <property type="component" value="Unassembled WGS sequence"/>
</dbReference>
<dbReference type="GO" id="GO:0000981">
    <property type="term" value="F:DNA-binding transcription factor activity, RNA polymerase II-specific"/>
    <property type="evidence" value="ECO:0007669"/>
    <property type="project" value="TreeGrafter"/>
</dbReference>
<evidence type="ECO:0000256" key="11">
    <source>
        <dbReference type="PROSITE-ProRule" id="PRU00042"/>
    </source>
</evidence>
<sequence length="157" mass="18371">MPYVCHQCWKAMNQLGNFKRHQLTHTGERPHVCPYFGKVFALKGKLNEHERMHVRNPYYCMDCKIAFKCKQDFERHLLAHTVGNLHICELCSKAFLCKGNLNMHMITHSGIRPNLCKFCSKAYKHKQGLKRHLENRCGSSPSNASRTLIWRPLPDFM</sequence>
<dbReference type="PANTHER" id="PTHR24388:SF54">
    <property type="entry name" value="PROTEIN ESCARGOT"/>
    <property type="match status" value="1"/>
</dbReference>
<name>A0AAV4VWU5_CAEEX</name>
<comment type="similarity">
    <text evidence="2">Belongs to the krueppel C2H2-type zinc-finger protein family.</text>
</comment>
<dbReference type="EMBL" id="BPLR01015264">
    <property type="protein sequence ID" value="GIY74837.1"/>
    <property type="molecule type" value="Genomic_DNA"/>
</dbReference>
<dbReference type="GO" id="GO:0008270">
    <property type="term" value="F:zinc ion binding"/>
    <property type="evidence" value="ECO:0007669"/>
    <property type="project" value="UniProtKB-KW"/>
</dbReference>
<comment type="caution">
    <text evidence="13">The sequence shown here is derived from an EMBL/GenBank/DDBJ whole genome shotgun (WGS) entry which is preliminary data.</text>
</comment>
<keyword evidence="4" id="KW-0677">Repeat</keyword>
<organism evidence="13 14">
    <name type="scientific">Caerostris extrusa</name>
    <name type="common">Bark spider</name>
    <name type="synonym">Caerostris bankana</name>
    <dbReference type="NCBI Taxonomy" id="172846"/>
    <lineage>
        <taxon>Eukaryota</taxon>
        <taxon>Metazoa</taxon>
        <taxon>Ecdysozoa</taxon>
        <taxon>Arthropoda</taxon>
        <taxon>Chelicerata</taxon>
        <taxon>Arachnida</taxon>
        <taxon>Araneae</taxon>
        <taxon>Araneomorphae</taxon>
        <taxon>Entelegynae</taxon>
        <taxon>Araneoidea</taxon>
        <taxon>Araneidae</taxon>
        <taxon>Caerostris</taxon>
    </lineage>
</organism>
<evidence type="ECO:0000313" key="13">
    <source>
        <dbReference type="EMBL" id="GIY74837.1"/>
    </source>
</evidence>
<evidence type="ECO:0000256" key="5">
    <source>
        <dbReference type="ARBA" id="ARBA00022771"/>
    </source>
</evidence>
<evidence type="ECO:0000256" key="2">
    <source>
        <dbReference type="ARBA" id="ARBA00006991"/>
    </source>
</evidence>
<dbReference type="InterPro" id="IPR036236">
    <property type="entry name" value="Znf_C2H2_sf"/>
</dbReference>
<feature type="domain" description="C2H2-type" evidence="12">
    <location>
        <begin position="86"/>
        <end position="113"/>
    </location>
</feature>
<keyword evidence="6" id="KW-0862">Zinc</keyword>
<dbReference type="Gene3D" id="3.30.160.60">
    <property type="entry name" value="Classic Zinc Finger"/>
    <property type="match status" value="4"/>
</dbReference>
<keyword evidence="8" id="KW-0804">Transcription</keyword>
<keyword evidence="14" id="KW-1185">Reference proteome</keyword>
<reference evidence="13 14" key="1">
    <citation type="submission" date="2021-06" db="EMBL/GenBank/DDBJ databases">
        <title>Caerostris extrusa draft genome.</title>
        <authorList>
            <person name="Kono N."/>
            <person name="Arakawa K."/>
        </authorList>
    </citation>
    <scope>NUCLEOTIDE SEQUENCE [LARGE SCALE GENOMIC DNA]</scope>
</reference>
<keyword evidence="5 11" id="KW-0863">Zinc-finger</keyword>
<dbReference type="SMART" id="SM00355">
    <property type="entry name" value="ZnF_C2H2"/>
    <property type="match status" value="5"/>
</dbReference>
<keyword evidence="9" id="KW-0539">Nucleus</keyword>
<dbReference type="PROSITE" id="PS00028">
    <property type="entry name" value="ZINC_FINGER_C2H2_1"/>
    <property type="match status" value="3"/>
</dbReference>
<dbReference type="PROSITE" id="PS50157">
    <property type="entry name" value="ZINC_FINGER_C2H2_2"/>
    <property type="match status" value="4"/>
</dbReference>
<protein>
    <recommendedName>
        <fullName evidence="12">C2H2-type domain-containing protein</fullName>
    </recommendedName>
</protein>